<evidence type="ECO:0000313" key="2">
    <source>
        <dbReference type="Proteomes" id="UP000633936"/>
    </source>
</evidence>
<dbReference type="RefSeq" id="WP_187002706.1">
    <property type="nucleotide sequence ID" value="NZ_JACOQE010000001.1"/>
</dbReference>
<sequence length="138" mass="15708">MNQNYVHTITLYNRIQAADSEDRKEHWKKTVLHNCFWKSVINTGFSGTQASVQNSYVVRIPLDDRYLPYAEYKANPEGRFTVSQGDVVICGECLEEITGESGKTSAQVLNRHKPEAFKVTAFSDNTKFMLAKHYRLGG</sequence>
<proteinExistence type="predicted"/>
<protein>
    <submittedName>
        <fullName evidence="1">Uncharacterized protein</fullName>
    </submittedName>
</protein>
<evidence type="ECO:0000313" key="1">
    <source>
        <dbReference type="EMBL" id="MBC5739549.1"/>
    </source>
</evidence>
<gene>
    <name evidence="1" type="ORF">H8Z79_03570</name>
</gene>
<organism evidence="1 2">
    <name type="scientific">Blautia intestinalis</name>
    <dbReference type="NCBI Taxonomy" id="2763028"/>
    <lineage>
        <taxon>Bacteria</taxon>
        <taxon>Bacillati</taxon>
        <taxon>Bacillota</taxon>
        <taxon>Clostridia</taxon>
        <taxon>Lachnospirales</taxon>
        <taxon>Lachnospiraceae</taxon>
        <taxon>Blautia</taxon>
    </lineage>
</organism>
<reference evidence="1 2" key="1">
    <citation type="submission" date="2020-08" db="EMBL/GenBank/DDBJ databases">
        <title>Genome public.</title>
        <authorList>
            <person name="Liu C."/>
            <person name="Sun Q."/>
        </authorList>
    </citation>
    <scope>NUCLEOTIDE SEQUENCE [LARGE SCALE GENOMIC DNA]</scope>
    <source>
        <strain evidence="1 2">27-44</strain>
    </source>
</reference>
<keyword evidence="2" id="KW-1185">Reference proteome</keyword>
<name>A0ABR7HZF2_9FIRM</name>
<dbReference type="EMBL" id="JACOQE010000001">
    <property type="protein sequence ID" value="MBC5739549.1"/>
    <property type="molecule type" value="Genomic_DNA"/>
</dbReference>
<dbReference type="Proteomes" id="UP000633936">
    <property type="component" value="Unassembled WGS sequence"/>
</dbReference>
<comment type="caution">
    <text evidence="1">The sequence shown here is derived from an EMBL/GenBank/DDBJ whole genome shotgun (WGS) entry which is preliminary data.</text>
</comment>
<accession>A0ABR7HZF2</accession>